<dbReference type="Proteomes" id="UP000242450">
    <property type="component" value="Chromosome 26"/>
</dbReference>
<dbReference type="Pfam" id="PF07096">
    <property type="entry name" value="DUF1358"/>
    <property type="match status" value="1"/>
</dbReference>
<keyword evidence="7" id="KW-0496">Mitochondrion</keyword>
<dbReference type="InterPro" id="IPR009792">
    <property type="entry name" value="TMEM242"/>
</dbReference>
<evidence type="ECO:0000313" key="12">
    <source>
        <dbReference type="EMBL" id="OWK01990.1"/>
    </source>
</evidence>
<dbReference type="PANTHER" id="PTHR13141">
    <property type="entry name" value="TRANSMEMBRANE PROTEIN 242"/>
    <property type="match status" value="1"/>
</dbReference>
<name>A0A212C7N1_CEREH</name>
<comment type="similarity">
    <text evidence="2">Belongs to the TMEM242 family.</text>
</comment>
<feature type="compositionally biased region" description="Low complexity" evidence="10">
    <location>
        <begin position="8"/>
        <end position="20"/>
    </location>
</feature>
<evidence type="ECO:0000256" key="1">
    <source>
        <dbReference type="ARBA" id="ARBA00004448"/>
    </source>
</evidence>
<dbReference type="PANTHER" id="PTHR13141:SF4">
    <property type="entry name" value="TRANSMEMBRANE PROTEIN 242"/>
    <property type="match status" value="1"/>
</dbReference>
<comment type="caution">
    <text evidence="12">The sequence shown here is derived from an EMBL/GenBank/DDBJ whole genome shotgun (WGS) entry which is preliminary data.</text>
</comment>
<keyword evidence="6 11" id="KW-1133">Transmembrane helix</keyword>
<reference evidence="12 13" key="1">
    <citation type="journal article" date="2018" name="Mol. Genet. Genomics">
        <title>The red deer Cervus elaphus genome CerEla1.0: sequencing, annotating, genes, and chromosomes.</title>
        <authorList>
            <person name="Bana N.A."/>
            <person name="Nyiri A."/>
            <person name="Nagy J."/>
            <person name="Frank K."/>
            <person name="Nagy T."/>
            <person name="Steger V."/>
            <person name="Schiller M."/>
            <person name="Lakatos P."/>
            <person name="Sugar L."/>
            <person name="Horn P."/>
            <person name="Barta E."/>
            <person name="Orosz L."/>
        </authorList>
    </citation>
    <scope>NUCLEOTIDE SEQUENCE [LARGE SCALE GENOMIC DNA]</scope>
    <source>
        <strain evidence="12">Hungarian</strain>
    </source>
</reference>
<evidence type="ECO:0000256" key="6">
    <source>
        <dbReference type="ARBA" id="ARBA00022989"/>
    </source>
</evidence>
<feature type="transmembrane region" description="Helical" evidence="11">
    <location>
        <begin position="37"/>
        <end position="58"/>
    </location>
</feature>
<evidence type="ECO:0000256" key="8">
    <source>
        <dbReference type="ARBA" id="ARBA00023136"/>
    </source>
</evidence>
<comment type="function">
    <text evidence="9">Scaffold protein that participates in the c-ring assembly of mitochondrial ATP synthase (F(1)F(0) ATP synthase or complex V) by facilitating the membrane insertion and oligomer formation of the subunit c/ATP5MC3. Participates in the incorporation of the c-ring into vestigial complexes. Additionally influences the incorporation of subunits MT-ATP6, MT-ATP8, ATP5MJ, and ATP5MK in the ATP synthase.</text>
</comment>
<dbReference type="GO" id="GO:0005743">
    <property type="term" value="C:mitochondrial inner membrane"/>
    <property type="evidence" value="ECO:0007669"/>
    <property type="project" value="UniProtKB-SubCell"/>
</dbReference>
<sequence length="68" mass="6971">MEAADAGAAEPSSRPEASASADDRLFLVKGGVWRGGIFLGSVAAAGMLAGFATTLSLAKKKSPEWFNK</sequence>
<feature type="non-terminal residue" evidence="12">
    <location>
        <position position="68"/>
    </location>
</feature>
<keyword evidence="8 11" id="KW-0472">Membrane</keyword>
<organism evidence="12 13">
    <name type="scientific">Cervus elaphus hippelaphus</name>
    <name type="common">European red deer</name>
    <dbReference type="NCBI Taxonomy" id="46360"/>
    <lineage>
        <taxon>Eukaryota</taxon>
        <taxon>Metazoa</taxon>
        <taxon>Chordata</taxon>
        <taxon>Craniata</taxon>
        <taxon>Vertebrata</taxon>
        <taxon>Euteleostomi</taxon>
        <taxon>Mammalia</taxon>
        <taxon>Eutheria</taxon>
        <taxon>Laurasiatheria</taxon>
        <taxon>Artiodactyla</taxon>
        <taxon>Ruminantia</taxon>
        <taxon>Pecora</taxon>
        <taxon>Cervidae</taxon>
        <taxon>Cervinae</taxon>
        <taxon>Cervus</taxon>
    </lineage>
</organism>
<proteinExistence type="inferred from homology"/>
<dbReference type="EMBL" id="MKHE01000026">
    <property type="protein sequence ID" value="OWK01990.1"/>
    <property type="molecule type" value="Genomic_DNA"/>
</dbReference>
<dbReference type="AlphaFoldDB" id="A0A212C7N1"/>
<evidence type="ECO:0000256" key="2">
    <source>
        <dbReference type="ARBA" id="ARBA00007570"/>
    </source>
</evidence>
<evidence type="ECO:0000313" key="13">
    <source>
        <dbReference type="Proteomes" id="UP000242450"/>
    </source>
</evidence>
<keyword evidence="4 11" id="KW-0812">Transmembrane</keyword>
<evidence type="ECO:0000256" key="5">
    <source>
        <dbReference type="ARBA" id="ARBA00022792"/>
    </source>
</evidence>
<accession>A0A212C7N1</accession>
<keyword evidence="13" id="KW-1185">Reference proteome</keyword>
<gene>
    <name evidence="12" type="ORF">Celaphus_00019130</name>
</gene>
<evidence type="ECO:0000256" key="4">
    <source>
        <dbReference type="ARBA" id="ARBA00022692"/>
    </source>
</evidence>
<evidence type="ECO:0000256" key="9">
    <source>
        <dbReference type="ARBA" id="ARBA00045905"/>
    </source>
</evidence>
<dbReference type="OrthoDB" id="2378895at2759"/>
<feature type="region of interest" description="Disordered" evidence="10">
    <location>
        <begin position="1"/>
        <end position="20"/>
    </location>
</feature>
<evidence type="ECO:0000256" key="10">
    <source>
        <dbReference type="SAM" id="MobiDB-lite"/>
    </source>
</evidence>
<evidence type="ECO:0000256" key="7">
    <source>
        <dbReference type="ARBA" id="ARBA00023128"/>
    </source>
</evidence>
<keyword evidence="5" id="KW-0999">Mitochondrion inner membrane</keyword>
<comment type="subcellular location">
    <subcellularLocation>
        <location evidence="1">Mitochondrion inner membrane</location>
        <topology evidence="1">Multi-pass membrane protein</topology>
    </subcellularLocation>
</comment>
<evidence type="ECO:0000256" key="11">
    <source>
        <dbReference type="SAM" id="Phobius"/>
    </source>
</evidence>
<protein>
    <recommendedName>
        <fullName evidence="3">Transmembrane protein 242</fullName>
    </recommendedName>
</protein>
<evidence type="ECO:0000256" key="3">
    <source>
        <dbReference type="ARBA" id="ARBA00013934"/>
    </source>
</evidence>